<dbReference type="Pfam" id="PF26369">
    <property type="entry name" value="UPF0426"/>
    <property type="match status" value="1"/>
</dbReference>
<dbReference type="AlphaFoldDB" id="A0AAV2DG08"/>
<keyword evidence="3" id="KW-1185">Reference proteome</keyword>
<evidence type="ECO:0000313" key="3">
    <source>
        <dbReference type="Proteomes" id="UP001497516"/>
    </source>
</evidence>
<organism evidence="2 3">
    <name type="scientific">Linum trigynum</name>
    <dbReference type="NCBI Taxonomy" id="586398"/>
    <lineage>
        <taxon>Eukaryota</taxon>
        <taxon>Viridiplantae</taxon>
        <taxon>Streptophyta</taxon>
        <taxon>Embryophyta</taxon>
        <taxon>Tracheophyta</taxon>
        <taxon>Spermatophyta</taxon>
        <taxon>Magnoliopsida</taxon>
        <taxon>eudicotyledons</taxon>
        <taxon>Gunneridae</taxon>
        <taxon>Pentapetalae</taxon>
        <taxon>rosids</taxon>
        <taxon>fabids</taxon>
        <taxon>Malpighiales</taxon>
        <taxon>Linaceae</taxon>
        <taxon>Linum</taxon>
    </lineage>
</organism>
<name>A0AAV2DG08_9ROSI</name>
<dbReference type="InterPro" id="IPR040278">
    <property type="entry name" value="UPF0426"/>
</dbReference>
<accession>A0AAV2DG08</accession>
<proteinExistence type="predicted"/>
<evidence type="ECO:0000313" key="2">
    <source>
        <dbReference type="EMBL" id="CAL1371772.1"/>
    </source>
</evidence>
<dbReference type="Proteomes" id="UP001497516">
    <property type="component" value="Chromosome 2"/>
</dbReference>
<feature type="region of interest" description="Disordered" evidence="1">
    <location>
        <begin position="120"/>
        <end position="143"/>
    </location>
</feature>
<dbReference type="EMBL" id="OZ034815">
    <property type="protein sequence ID" value="CAL1371772.1"/>
    <property type="molecule type" value="Genomic_DNA"/>
</dbReference>
<evidence type="ECO:0000256" key="1">
    <source>
        <dbReference type="SAM" id="MobiDB-lite"/>
    </source>
</evidence>
<reference evidence="2 3" key="1">
    <citation type="submission" date="2024-04" db="EMBL/GenBank/DDBJ databases">
        <authorList>
            <person name="Fracassetti M."/>
        </authorList>
    </citation>
    <scope>NUCLEOTIDE SEQUENCE [LARGE SCALE GENOMIC DNA]</scope>
</reference>
<dbReference type="PANTHER" id="PTHR35996">
    <property type="entry name" value="OSJNBA0038O10.25 PROTEIN"/>
    <property type="match status" value="1"/>
</dbReference>
<sequence length="143" mass="15580">MGVVVAGSCAVPLLVLKKKKTSPAALPPQRRPCLGYYNHGSCRNLEMGVLVGLGKRGRRLRIGASSLFCNPTDDPIIKEVLKEPVAFLGGMFAGLLRLDLNEEPLKEWVTRTVEASGIKEEADVEGEGEEAYDDQSPQQIMIE</sequence>
<gene>
    <name evidence="2" type="ORF">LTRI10_LOCUS13817</name>
</gene>
<protein>
    <submittedName>
        <fullName evidence="2">Uncharacterized protein</fullName>
    </submittedName>
</protein>
<dbReference type="PANTHER" id="PTHR35996:SF1">
    <property type="entry name" value="OS04G0528100 PROTEIN"/>
    <property type="match status" value="1"/>
</dbReference>
<feature type="compositionally biased region" description="Acidic residues" evidence="1">
    <location>
        <begin position="122"/>
        <end position="133"/>
    </location>
</feature>